<evidence type="ECO:0000313" key="2">
    <source>
        <dbReference type="Proteomes" id="UP000030653"/>
    </source>
</evidence>
<dbReference type="EMBL" id="JH795857">
    <property type="protein sequence ID" value="EJU04847.1"/>
    <property type="molecule type" value="Genomic_DNA"/>
</dbReference>
<name>M5GDU5_DACPD</name>
<proteinExistence type="predicted"/>
<keyword evidence="2" id="KW-1185">Reference proteome</keyword>
<dbReference type="Proteomes" id="UP000030653">
    <property type="component" value="Unassembled WGS sequence"/>
</dbReference>
<sequence length="66" mass="7121">MAKARVAHSTWIQLGPSEAISAETIMTFASGEGRLPASSSALPPFHPSTETHPAIAWPLLLIFQYM</sequence>
<dbReference type="HOGENOM" id="CLU_2831141_0_0_1"/>
<evidence type="ECO:0000313" key="1">
    <source>
        <dbReference type="EMBL" id="EJU04847.1"/>
    </source>
</evidence>
<gene>
    <name evidence="1" type="ORF">DACRYDRAFT_20463</name>
</gene>
<accession>M5GDU5</accession>
<dbReference type="GeneID" id="63686998"/>
<organism evidence="1 2">
    <name type="scientific">Dacryopinax primogenitus (strain DJM 731)</name>
    <name type="common">Brown rot fungus</name>
    <dbReference type="NCBI Taxonomy" id="1858805"/>
    <lineage>
        <taxon>Eukaryota</taxon>
        <taxon>Fungi</taxon>
        <taxon>Dikarya</taxon>
        <taxon>Basidiomycota</taxon>
        <taxon>Agaricomycotina</taxon>
        <taxon>Dacrymycetes</taxon>
        <taxon>Dacrymycetales</taxon>
        <taxon>Dacrymycetaceae</taxon>
        <taxon>Dacryopinax</taxon>
    </lineage>
</organism>
<dbReference type="RefSeq" id="XP_040631741.1">
    <property type="nucleotide sequence ID" value="XM_040771936.1"/>
</dbReference>
<protein>
    <submittedName>
        <fullName evidence="1">Uncharacterized protein</fullName>
    </submittedName>
</protein>
<reference evidence="1 2" key="1">
    <citation type="journal article" date="2012" name="Science">
        <title>The Paleozoic origin of enzymatic lignin decomposition reconstructed from 31 fungal genomes.</title>
        <authorList>
            <person name="Floudas D."/>
            <person name="Binder M."/>
            <person name="Riley R."/>
            <person name="Barry K."/>
            <person name="Blanchette R.A."/>
            <person name="Henrissat B."/>
            <person name="Martinez A.T."/>
            <person name="Otillar R."/>
            <person name="Spatafora J.W."/>
            <person name="Yadav J.S."/>
            <person name="Aerts A."/>
            <person name="Benoit I."/>
            <person name="Boyd A."/>
            <person name="Carlson A."/>
            <person name="Copeland A."/>
            <person name="Coutinho P.M."/>
            <person name="de Vries R.P."/>
            <person name="Ferreira P."/>
            <person name="Findley K."/>
            <person name="Foster B."/>
            <person name="Gaskell J."/>
            <person name="Glotzer D."/>
            <person name="Gorecki P."/>
            <person name="Heitman J."/>
            <person name="Hesse C."/>
            <person name="Hori C."/>
            <person name="Igarashi K."/>
            <person name="Jurgens J.A."/>
            <person name="Kallen N."/>
            <person name="Kersten P."/>
            <person name="Kohler A."/>
            <person name="Kuees U."/>
            <person name="Kumar T.K.A."/>
            <person name="Kuo A."/>
            <person name="LaButti K."/>
            <person name="Larrondo L.F."/>
            <person name="Lindquist E."/>
            <person name="Ling A."/>
            <person name="Lombard V."/>
            <person name="Lucas S."/>
            <person name="Lundell T."/>
            <person name="Martin R."/>
            <person name="McLaughlin D.J."/>
            <person name="Morgenstern I."/>
            <person name="Morin E."/>
            <person name="Murat C."/>
            <person name="Nagy L.G."/>
            <person name="Nolan M."/>
            <person name="Ohm R.A."/>
            <person name="Patyshakuliyeva A."/>
            <person name="Rokas A."/>
            <person name="Ruiz-Duenas F.J."/>
            <person name="Sabat G."/>
            <person name="Salamov A."/>
            <person name="Samejima M."/>
            <person name="Schmutz J."/>
            <person name="Slot J.C."/>
            <person name="St John F."/>
            <person name="Stenlid J."/>
            <person name="Sun H."/>
            <person name="Sun S."/>
            <person name="Syed K."/>
            <person name="Tsang A."/>
            <person name="Wiebenga A."/>
            <person name="Young D."/>
            <person name="Pisabarro A."/>
            <person name="Eastwood D.C."/>
            <person name="Martin F."/>
            <person name="Cullen D."/>
            <person name="Grigoriev I.V."/>
            <person name="Hibbett D.S."/>
        </authorList>
    </citation>
    <scope>NUCLEOTIDE SEQUENCE [LARGE SCALE GENOMIC DNA]</scope>
    <source>
        <strain evidence="1 2">DJM-731 SS1</strain>
    </source>
</reference>
<dbReference type="AlphaFoldDB" id="M5GDU5"/>